<proteinExistence type="predicted"/>
<protein>
    <submittedName>
        <fullName evidence="2">Uncharacterized protein</fullName>
    </submittedName>
</protein>
<gene>
    <name evidence="2" type="ORF">GDO81_016564</name>
</gene>
<accession>A0AAV7AXE1</accession>
<sequence>MDLMSILSPNPYQMLLPHTIETAHGDEMRTCTKTSWDHPLSTMTSRMMESRRTSSSSLVECVAFMVPYQPTFTPTNHKASNGKRRPWGDEDL</sequence>
<dbReference type="AlphaFoldDB" id="A0AAV7AXE1"/>
<dbReference type="Proteomes" id="UP000824782">
    <property type="component" value="Unassembled WGS sequence"/>
</dbReference>
<feature type="region of interest" description="Disordered" evidence="1">
    <location>
        <begin position="72"/>
        <end position="92"/>
    </location>
</feature>
<evidence type="ECO:0000313" key="3">
    <source>
        <dbReference type="Proteomes" id="UP000824782"/>
    </source>
</evidence>
<evidence type="ECO:0000313" key="2">
    <source>
        <dbReference type="EMBL" id="KAG8564719.1"/>
    </source>
</evidence>
<comment type="caution">
    <text evidence="2">The sequence shown here is derived from an EMBL/GenBank/DDBJ whole genome shotgun (WGS) entry which is preliminary data.</text>
</comment>
<organism evidence="2 3">
    <name type="scientific">Engystomops pustulosus</name>
    <name type="common">Tungara frog</name>
    <name type="synonym">Physalaemus pustulosus</name>
    <dbReference type="NCBI Taxonomy" id="76066"/>
    <lineage>
        <taxon>Eukaryota</taxon>
        <taxon>Metazoa</taxon>
        <taxon>Chordata</taxon>
        <taxon>Craniata</taxon>
        <taxon>Vertebrata</taxon>
        <taxon>Euteleostomi</taxon>
        <taxon>Amphibia</taxon>
        <taxon>Batrachia</taxon>
        <taxon>Anura</taxon>
        <taxon>Neobatrachia</taxon>
        <taxon>Hyloidea</taxon>
        <taxon>Leptodactylidae</taxon>
        <taxon>Leiuperinae</taxon>
        <taxon>Engystomops</taxon>
    </lineage>
</organism>
<reference evidence="2" key="1">
    <citation type="thesis" date="2020" institute="ProQuest LLC" country="789 East Eisenhower Parkway, Ann Arbor, MI, USA">
        <title>Comparative Genomics and Chromosome Evolution.</title>
        <authorList>
            <person name="Mudd A.B."/>
        </authorList>
    </citation>
    <scope>NUCLEOTIDE SEQUENCE</scope>
    <source>
        <strain evidence="2">237g6f4</strain>
        <tissue evidence="2">Blood</tissue>
    </source>
</reference>
<keyword evidence="3" id="KW-1185">Reference proteome</keyword>
<name>A0AAV7AXE1_ENGPU</name>
<dbReference type="EMBL" id="WNYA01000007">
    <property type="protein sequence ID" value="KAG8564719.1"/>
    <property type="molecule type" value="Genomic_DNA"/>
</dbReference>
<evidence type="ECO:0000256" key="1">
    <source>
        <dbReference type="SAM" id="MobiDB-lite"/>
    </source>
</evidence>